<dbReference type="GO" id="GO:0004673">
    <property type="term" value="F:protein histidine kinase activity"/>
    <property type="evidence" value="ECO:0007669"/>
    <property type="project" value="UniProtKB-EC"/>
</dbReference>
<organism evidence="7 8">
    <name type="scientific">Tectimicrobiota bacterium</name>
    <dbReference type="NCBI Taxonomy" id="2528274"/>
    <lineage>
        <taxon>Bacteria</taxon>
        <taxon>Pseudomonadati</taxon>
        <taxon>Nitrospinota/Tectimicrobiota group</taxon>
        <taxon>Candidatus Tectimicrobiota</taxon>
    </lineage>
</organism>
<keyword evidence="4" id="KW-0418">Kinase</keyword>
<dbReference type="SUPFAM" id="SSF55874">
    <property type="entry name" value="ATPase domain of HSP90 chaperone/DNA topoisomerase II/histidine kinase"/>
    <property type="match status" value="1"/>
</dbReference>
<dbReference type="PROSITE" id="PS50109">
    <property type="entry name" value="HIS_KIN"/>
    <property type="match status" value="1"/>
</dbReference>
<proteinExistence type="predicted"/>
<keyword evidence="5" id="KW-0902">Two-component regulatory system</keyword>
<dbReference type="SMART" id="SM00387">
    <property type="entry name" value="HATPase_c"/>
    <property type="match status" value="1"/>
</dbReference>
<gene>
    <name evidence="7" type="ORF">HYY65_05975</name>
</gene>
<evidence type="ECO:0000259" key="6">
    <source>
        <dbReference type="PROSITE" id="PS50109"/>
    </source>
</evidence>
<dbReference type="InterPro" id="IPR005467">
    <property type="entry name" value="His_kinase_dom"/>
</dbReference>
<dbReference type="EC" id="2.7.13.3" evidence="2"/>
<keyword evidence="7" id="KW-0547">Nucleotide-binding</keyword>
<protein>
    <recommendedName>
        <fullName evidence="2">histidine kinase</fullName>
        <ecNumber evidence="2">2.7.13.3</ecNumber>
    </recommendedName>
</protein>
<dbReference type="PANTHER" id="PTHR24421">
    <property type="entry name" value="NITRATE/NITRITE SENSOR PROTEIN NARX-RELATED"/>
    <property type="match status" value="1"/>
</dbReference>
<feature type="domain" description="Histidine kinase" evidence="6">
    <location>
        <begin position="49"/>
        <end position="138"/>
    </location>
</feature>
<dbReference type="InterPro" id="IPR003594">
    <property type="entry name" value="HATPase_dom"/>
</dbReference>
<evidence type="ECO:0000256" key="5">
    <source>
        <dbReference type="ARBA" id="ARBA00023012"/>
    </source>
</evidence>
<name>A0A932GPM9_UNCTE</name>
<dbReference type="Gene3D" id="3.30.565.10">
    <property type="entry name" value="Histidine kinase-like ATPase, C-terminal domain"/>
    <property type="match status" value="1"/>
</dbReference>
<accession>A0A932GPM9</accession>
<dbReference type="EMBL" id="JACPSX010000105">
    <property type="protein sequence ID" value="MBI3014597.1"/>
    <property type="molecule type" value="Genomic_DNA"/>
</dbReference>
<evidence type="ECO:0000256" key="1">
    <source>
        <dbReference type="ARBA" id="ARBA00000085"/>
    </source>
</evidence>
<reference evidence="7" key="1">
    <citation type="submission" date="2020-07" db="EMBL/GenBank/DDBJ databases">
        <title>Huge and variable diversity of episymbiotic CPR bacteria and DPANN archaea in groundwater ecosystems.</title>
        <authorList>
            <person name="He C.Y."/>
            <person name="Keren R."/>
            <person name="Whittaker M."/>
            <person name="Farag I.F."/>
            <person name="Doudna J."/>
            <person name="Cate J.H.D."/>
            <person name="Banfield J.F."/>
        </authorList>
    </citation>
    <scope>NUCLEOTIDE SEQUENCE</scope>
    <source>
        <strain evidence="7">NC_groundwater_717_Ag_S-0.2um_59_8</strain>
    </source>
</reference>
<dbReference type="AlphaFoldDB" id="A0A932GPM9"/>
<dbReference type="GO" id="GO:0005524">
    <property type="term" value="F:ATP binding"/>
    <property type="evidence" value="ECO:0007669"/>
    <property type="project" value="UniProtKB-KW"/>
</dbReference>
<evidence type="ECO:0000313" key="8">
    <source>
        <dbReference type="Proteomes" id="UP000741360"/>
    </source>
</evidence>
<dbReference type="CDD" id="cd16917">
    <property type="entry name" value="HATPase_UhpB-NarQ-NarX-like"/>
    <property type="match status" value="1"/>
</dbReference>
<evidence type="ECO:0000313" key="7">
    <source>
        <dbReference type="EMBL" id="MBI3014597.1"/>
    </source>
</evidence>
<dbReference type="PANTHER" id="PTHR24421:SF10">
    <property type="entry name" value="NITRATE_NITRITE SENSOR PROTEIN NARQ"/>
    <property type="match status" value="1"/>
</dbReference>
<dbReference type="Pfam" id="PF02518">
    <property type="entry name" value="HATPase_c"/>
    <property type="match status" value="1"/>
</dbReference>
<sequence length="155" mass="16648">FDLRPNPAGAKGIEEALEEAVKAFRVNSLMEAALITKEVKGLSQEEVIQLTHIVQEALINIMKHARASKAVVRLSSHGDRLVLSIKDNGAGFDPKAGEATGGQGLQNMARRAKALGGTLSIVSTRDGTEITVEIPLVETREGKQDERKANPSPDR</sequence>
<dbReference type="InterPro" id="IPR036890">
    <property type="entry name" value="HATPase_C_sf"/>
</dbReference>
<feature type="non-terminal residue" evidence="7">
    <location>
        <position position="1"/>
    </location>
</feature>
<dbReference type="InterPro" id="IPR050482">
    <property type="entry name" value="Sensor_HK_TwoCompSys"/>
</dbReference>
<keyword evidence="7" id="KW-0067">ATP-binding</keyword>
<evidence type="ECO:0000256" key="2">
    <source>
        <dbReference type="ARBA" id="ARBA00012438"/>
    </source>
</evidence>
<dbReference type="Proteomes" id="UP000741360">
    <property type="component" value="Unassembled WGS sequence"/>
</dbReference>
<evidence type="ECO:0000256" key="3">
    <source>
        <dbReference type="ARBA" id="ARBA00022679"/>
    </source>
</evidence>
<dbReference type="GO" id="GO:0000160">
    <property type="term" value="P:phosphorelay signal transduction system"/>
    <property type="evidence" value="ECO:0007669"/>
    <property type="project" value="UniProtKB-KW"/>
</dbReference>
<keyword evidence="3" id="KW-0808">Transferase</keyword>
<evidence type="ECO:0000256" key="4">
    <source>
        <dbReference type="ARBA" id="ARBA00022777"/>
    </source>
</evidence>
<comment type="catalytic activity">
    <reaction evidence="1">
        <text>ATP + protein L-histidine = ADP + protein N-phospho-L-histidine.</text>
        <dbReference type="EC" id="2.7.13.3"/>
    </reaction>
</comment>
<comment type="caution">
    <text evidence="7">The sequence shown here is derived from an EMBL/GenBank/DDBJ whole genome shotgun (WGS) entry which is preliminary data.</text>
</comment>